<dbReference type="RefSeq" id="WP_103921459.1">
    <property type="nucleotide sequence ID" value="NZ_FMSV02000541.1"/>
</dbReference>
<evidence type="ECO:0000256" key="1">
    <source>
        <dbReference type="PROSITE-ProRule" id="PRU00339"/>
    </source>
</evidence>
<evidence type="ECO:0000256" key="2">
    <source>
        <dbReference type="SAM" id="MobiDB-lite"/>
    </source>
</evidence>
<reference evidence="4 5" key="1">
    <citation type="submission" date="2016-10" db="EMBL/GenBank/DDBJ databases">
        <authorList>
            <person name="de Groot N.N."/>
        </authorList>
    </citation>
    <scope>NUCLEOTIDE SEQUENCE [LARGE SCALE GENOMIC DNA]</scope>
    <source>
        <strain evidence="4">MBHS1</strain>
    </source>
</reference>
<dbReference type="InterPro" id="IPR024983">
    <property type="entry name" value="CHAT_dom"/>
</dbReference>
<dbReference type="Gene3D" id="1.25.40.10">
    <property type="entry name" value="Tetratricopeptide repeat domain"/>
    <property type="match status" value="3"/>
</dbReference>
<dbReference type="EMBL" id="FMSV02000541">
    <property type="protein sequence ID" value="SEH07860.1"/>
    <property type="molecule type" value="Genomic_DNA"/>
</dbReference>
<gene>
    <name evidence="4" type="ORF">MBHS_03747</name>
</gene>
<dbReference type="SUPFAM" id="SSF48452">
    <property type="entry name" value="TPR-like"/>
    <property type="match status" value="2"/>
</dbReference>
<dbReference type="PANTHER" id="PTHR10098:SF112">
    <property type="entry name" value="SLR0380 PROTEIN"/>
    <property type="match status" value="1"/>
</dbReference>
<keyword evidence="1" id="KW-0802">TPR repeat</keyword>
<keyword evidence="5" id="KW-1185">Reference proteome</keyword>
<dbReference type="PANTHER" id="PTHR10098">
    <property type="entry name" value="RAPSYN-RELATED"/>
    <property type="match status" value="1"/>
</dbReference>
<organism evidence="4 5">
    <name type="scientific">Candidatus Venteria ishoeyi</name>
    <dbReference type="NCBI Taxonomy" id="1899563"/>
    <lineage>
        <taxon>Bacteria</taxon>
        <taxon>Pseudomonadati</taxon>
        <taxon>Pseudomonadota</taxon>
        <taxon>Gammaproteobacteria</taxon>
        <taxon>Thiotrichales</taxon>
        <taxon>Thiotrichaceae</taxon>
        <taxon>Venteria</taxon>
    </lineage>
</organism>
<evidence type="ECO:0000313" key="4">
    <source>
        <dbReference type="EMBL" id="SEH07860.1"/>
    </source>
</evidence>
<proteinExistence type="predicted"/>
<accession>A0A1H6FCP7</accession>
<dbReference type="SMART" id="SM00028">
    <property type="entry name" value="TPR"/>
    <property type="match status" value="3"/>
</dbReference>
<feature type="repeat" description="TPR" evidence="1">
    <location>
        <begin position="147"/>
        <end position="180"/>
    </location>
</feature>
<dbReference type="Proteomes" id="UP000236724">
    <property type="component" value="Unassembled WGS sequence"/>
</dbReference>
<feature type="region of interest" description="Disordered" evidence="2">
    <location>
        <begin position="492"/>
        <end position="530"/>
    </location>
</feature>
<evidence type="ECO:0000259" key="3">
    <source>
        <dbReference type="Pfam" id="PF12770"/>
    </source>
</evidence>
<dbReference type="OrthoDB" id="5558589at2"/>
<dbReference type="PROSITE" id="PS50005">
    <property type="entry name" value="TPR"/>
    <property type="match status" value="1"/>
</dbReference>
<dbReference type="AlphaFoldDB" id="A0A1H6FCP7"/>
<protein>
    <submittedName>
        <fullName evidence="4">CHAT domain protein</fullName>
    </submittedName>
</protein>
<feature type="domain" description="CHAT" evidence="3">
    <location>
        <begin position="539"/>
        <end position="811"/>
    </location>
</feature>
<sequence length="813" mass="92509">MPSIQITLVKSTLKHFFRYFLSAWLLYLFSPCVAAFQDNARQAVNLGQYEQAIQLWRRQLQQEDDPRLHLHIAQFSIKLGLYQAAERALEQARKGISDKDPTLFARWHLVYSQLLAAQNHDQYAVAWKHLQQASMLDKQIHDPLLLAEILKQKGNLHSAGGNYSKARDNYQAALELLENQQGAEDSRSKIFLNHTRALVMQQIYTAPNPGRMEDFHESLQSLRQATEILSSGEDIYQQVFAYLQLFDLAEKIQSQISGSSEALQRIMQNAVQQAVRLAEQLAHPHAKGHAYAASSRWYFGQNQFDTALTQIRRALFFIAQEPVGWKTSQWLRLKGQILYQQNRNDDALDAYRQAIQQLKPLRRKLVNTGFRPPEELRAQLAPVYFEFADLALQQAANKGVNKNELLIEAREAIEHFKQAELQDYFRSSCITAQSNCALLDELLDDTTAALYPVILPDRLELLLSLPDDMLRFRVDVSAEQLKLTATMFSSPLRRHPHPQERARGRSQKSTSPAVCSPITRGRGGKTAENPDRAFRFLPHAQKLYQWLIAPLEAQLQAHGIKNLIVVPDGILRTLPFAALHDGEQYLIERYALGISPGLCLSASQEPWYELPDMLLGGISEAVQDFSQIPCAEYELKTLHQSYAQNHPLLLNQKFQLPELQRSVAEQDYSIVHIASHGEFNADVDKSFILTYDGKLTLDKLEQLNLLRKVSDKPIELLTLSACETAKGNDRAALGLAGVALKAGAKSALASLWQVDDNATPAVIIEFYRQLQQSKLNKIQALRHAQIQLLQTEEYARYQHPYYWSAFMMIGDWH</sequence>
<dbReference type="Pfam" id="PF12770">
    <property type="entry name" value="CHAT"/>
    <property type="match status" value="1"/>
</dbReference>
<evidence type="ECO:0000313" key="5">
    <source>
        <dbReference type="Proteomes" id="UP000236724"/>
    </source>
</evidence>
<name>A0A1H6FCP7_9GAMM</name>
<dbReference type="InterPro" id="IPR019734">
    <property type="entry name" value="TPR_rpt"/>
</dbReference>
<dbReference type="InterPro" id="IPR011990">
    <property type="entry name" value="TPR-like_helical_dom_sf"/>
</dbReference>